<name>A0ABN7RW05_THEXY</name>
<keyword evidence="2" id="KW-1185">Reference proteome</keyword>
<dbReference type="EMBL" id="CAJRAY010000038">
    <property type="protein sequence ID" value="CAG5085019.1"/>
    <property type="molecule type" value="Genomic_DNA"/>
</dbReference>
<sequence length="39" mass="4107">MPGGAAGRPFPALDNGFPETYNAWSGRIRCGGGGRRWIG</sequence>
<proteinExistence type="predicted"/>
<evidence type="ECO:0000313" key="2">
    <source>
        <dbReference type="Proteomes" id="UP000681526"/>
    </source>
</evidence>
<reference evidence="1 2" key="1">
    <citation type="submission" date="2021-04" db="EMBL/GenBank/DDBJ databases">
        <authorList>
            <person name="Rakotoarivonina H."/>
        </authorList>
    </citation>
    <scope>NUCLEOTIDE SEQUENCE [LARGE SCALE GENOMIC DNA]</scope>
    <source>
        <strain evidence="1 2">XE</strain>
    </source>
</reference>
<accession>A0ABN7RW05</accession>
<organism evidence="1 2">
    <name type="scientific">Thermobacillus xylanilyticus</name>
    <dbReference type="NCBI Taxonomy" id="76633"/>
    <lineage>
        <taxon>Bacteria</taxon>
        <taxon>Bacillati</taxon>
        <taxon>Bacillota</taxon>
        <taxon>Bacilli</taxon>
        <taxon>Bacillales</taxon>
        <taxon>Paenibacillaceae</taxon>
        <taxon>Thermobacillus</taxon>
    </lineage>
</organism>
<gene>
    <name evidence="1" type="primary">txxe 1709</name>
    <name evidence="1" type="ORF">TXXE_08445</name>
</gene>
<dbReference type="Proteomes" id="UP000681526">
    <property type="component" value="Unassembled WGS sequence"/>
</dbReference>
<protein>
    <submittedName>
        <fullName evidence="1">Uncharacterized protein</fullName>
    </submittedName>
</protein>
<comment type="caution">
    <text evidence="1">The sequence shown here is derived from an EMBL/GenBank/DDBJ whole genome shotgun (WGS) entry which is preliminary data.</text>
</comment>
<evidence type="ECO:0000313" key="1">
    <source>
        <dbReference type="EMBL" id="CAG5085019.1"/>
    </source>
</evidence>